<dbReference type="InterPro" id="IPR053147">
    <property type="entry name" value="Hsp_HslJ-like"/>
</dbReference>
<evidence type="ECO:0000313" key="3">
    <source>
        <dbReference type="Proteomes" id="UP000295060"/>
    </source>
</evidence>
<dbReference type="Gene3D" id="3.90.870.10">
    <property type="entry name" value="DHBP synthase"/>
    <property type="match status" value="1"/>
</dbReference>
<dbReference type="Pfam" id="PF03724">
    <property type="entry name" value="META"/>
    <property type="match status" value="2"/>
</dbReference>
<gene>
    <name evidence="2" type="ORF">EV137_4818</name>
</gene>
<name>A0ABY2FIT7_9ACTN</name>
<keyword evidence="3" id="KW-1185">Reference proteome</keyword>
<dbReference type="InterPro" id="IPR005184">
    <property type="entry name" value="DUF306_Meta_HslJ"/>
</dbReference>
<proteinExistence type="predicted"/>
<comment type="caution">
    <text evidence="2">The sequence shown here is derived from an EMBL/GenBank/DDBJ whole genome shotgun (WGS) entry which is preliminary data.</text>
</comment>
<reference evidence="2 3" key="1">
    <citation type="submission" date="2019-03" db="EMBL/GenBank/DDBJ databases">
        <title>Genomic Encyclopedia of Type Strains, Phase III (KMG-III): the genomes of soil and plant-associated and newly described type strains.</title>
        <authorList>
            <person name="Whitman W."/>
        </authorList>
    </citation>
    <scope>NUCLEOTIDE SEQUENCE [LARGE SCALE GENOMIC DNA]</scope>
    <source>
        <strain evidence="2 3">VKMAc-2574</strain>
    </source>
</reference>
<dbReference type="InterPro" id="IPR017945">
    <property type="entry name" value="DHBP_synth_RibB-like_a/b_dom"/>
</dbReference>
<dbReference type="SUPFAM" id="SSF55821">
    <property type="entry name" value="YrdC/RibB"/>
    <property type="match status" value="1"/>
</dbReference>
<dbReference type="Proteomes" id="UP000295060">
    <property type="component" value="Unassembled WGS sequence"/>
</dbReference>
<accession>A0ABY2FIT7</accession>
<dbReference type="PANTHER" id="PTHR35535:SF2">
    <property type="entry name" value="DUF306 DOMAIN-CONTAINING PROTEIN"/>
    <property type="match status" value="1"/>
</dbReference>
<dbReference type="Gene3D" id="2.40.128.270">
    <property type="match status" value="2"/>
</dbReference>
<dbReference type="PANTHER" id="PTHR35535">
    <property type="entry name" value="HEAT SHOCK PROTEIN HSLJ"/>
    <property type="match status" value="1"/>
</dbReference>
<dbReference type="InterPro" id="IPR038670">
    <property type="entry name" value="HslJ-like_sf"/>
</dbReference>
<evidence type="ECO:0000259" key="1">
    <source>
        <dbReference type="PROSITE" id="PS51163"/>
    </source>
</evidence>
<feature type="domain" description="YrdC-like" evidence="1">
    <location>
        <begin position="7"/>
        <end position="199"/>
    </location>
</feature>
<protein>
    <submittedName>
        <fullName evidence="2">tRNA A37 threonylcarbamoyladenosine synthetase subunit TsaC/SUA5/YrdC</fullName>
    </submittedName>
</protein>
<organism evidence="2 3">
    <name type="scientific">Kribbella pratensis</name>
    <dbReference type="NCBI Taxonomy" id="2512112"/>
    <lineage>
        <taxon>Bacteria</taxon>
        <taxon>Bacillati</taxon>
        <taxon>Actinomycetota</taxon>
        <taxon>Actinomycetes</taxon>
        <taxon>Propionibacteriales</taxon>
        <taxon>Kribbellaceae</taxon>
        <taxon>Kribbella</taxon>
    </lineage>
</organism>
<dbReference type="PROSITE" id="PS51163">
    <property type="entry name" value="YRDC"/>
    <property type="match status" value="1"/>
</dbReference>
<evidence type="ECO:0000313" key="2">
    <source>
        <dbReference type="EMBL" id="TDW90985.1"/>
    </source>
</evidence>
<dbReference type="EMBL" id="SODU01000002">
    <property type="protein sequence ID" value="TDW90985.1"/>
    <property type="molecule type" value="Genomic_DNA"/>
</dbReference>
<dbReference type="RefSeq" id="WP_134130784.1">
    <property type="nucleotide sequence ID" value="NZ_SODU01000002.1"/>
</dbReference>
<sequence>MDLPEFDRAQIHAVEVLRGGGAVVVTRPSPMTYGVVARDARAVNVLKGRPVDQPVGISVHLEDAHDQLFRYLDLRSDTLAAADFALAERMSVLAPIRPDPAMPEWLTPAIKDGWVLFFDGAWGELPFLWTSFPFLYGSSANRTGEAPAASAAEARAQFPPGTVIIDADDRRTPAAAYGVSTIIRVEPDGRMSVHRSGVQDQEAGGADVLLDRLREFRSAIGVLDGSIRMPLGKTYLSTAVVEDGEAKQLLPKTRIRLQFARQPNKNEEGPRVLDSVRAYVGCNSLGAAVGAGELLTHGSLSVPGLGGTQVGCQPPLRDQEEWFKTFLTSKPSWQLNGDELTLASGGTTITLLDRKIAEPDFPLDGIRWKVVATITNGDLRQGYGRAEPAWISFDRDRLTGWTGCNELSGSFTRNNTELNFSDVATTDHPCTPESAALQTTILTTLGPAVTYTINHNQLTLLTPSGTGLALKAG</sequence>
<dbReference type="InterPro" id="IPR006070">
    <property type="entry name" value="Sua5-like_dom"/>
</dbReference>